<proteinExistence type="predicted"/>
<organism evidence="2 3">
    <name type="scientific">Coprinellus micaceus</name>
    <name type="common">Glistening ink-cap mushroom</name>
    <name type="synonym">Coprinus micaceus</name>
    <dbReference type="NCBI Taxonomy" id="71717"/>
    <lineage>
        <taxon>Eukaryota</taxon>
        <taxon>Fungi</taxon>
        <taxon>Dikarya</taxon>
        <taxon>Basidiomycota</taxon>
        <taxon>Agaricomycotina</taxon>
        <taxon>Agaricomycetes</taxon>
        <taxon>Agaricomycetidae</taxon>
        <taxon>Agaricales</taxon>
        <taxon>Agaricineae</taxon>
        <taxon>Psathyrellaceae</taxon>
        <taxon>Coprinellus</taxon>
    </lineage>
</organism>
<dbReference type="PROSITE" id="PS50011">
    <property type="entry name" value="PROTEIN_KINASE_DOM"/>
    <property type="match status" value="1"/>
</dbReference>
<accession>A0A4Y7SJY6</accession>
<dbReference type="SUPFAM" id="SSF56112">
    <property type="entry name" value="Protein kinase-like (PK-like)"/>
    <property type="match status" value="1"/>
</dbReference>
<dbReference type="STRING" id="71717.A0A4Y7SJY6"/>
<dbReference type="EMBL" id="QPFP01000097">
    <property type="protein sequence ID" value="TEB22081.1"/>
    <property type="molecule type" value="Genomic_DNA"/>
</dbReference>
<gene>
    <name evidence="2" type="ORF">FA13DRAFT_1573505</name>
</gene>
<evidence type="ECO:0000259" key="1">
    <source>
        <dbReference type="PROSITE" id="PS50011"/>
    </source>
</evidence>
<keyword evidence="3" id="KW-1185">Reference proteome</keyword>
<dbReference type="OrthoDB" id="5584477at2759"/>
<dbReference type="Gene3D" id="1.10.510.10">
    <property type="entry name" value="Transferase(Phosphotransferase) domain 1"/>
    <property type="match status" value="1"/>
</dbReference>
<comment type="caution">
    <text evidence="2">The sequence shown here is derived from an EMBL/GenBank/DDBJ whole genome shotgun (WGS) entry which is preliminary data.</text>
</comment>
<dbReference type="PANTHER" id="PTHR38248:SF2">
    <property type="entry name" value="FUNK1 11"/>
    <property type="match status" value="1"/>
</dbReference>
<dbReference type="AlphaFoldDB" id="A0A4Y7SJY6"/>
<dbReference type="InterPro" id="IPR040976">
    <property type="entry name" value="Pkinase_fungal"/>
</dbReference>
<dbReference type="Pfam" id="PF17667">
    <property type="entry name" value="Pkinase_fungal"/>
    <property type="match status" value="2"/>
</dbReference>
<name>A0A4Y7SJY6_COPMI</name>
<dbReference type="Proteomes" id="UP000298030">
    <property type="component" value="Unassembled WGS sequence"/>
</dbReference>
<evidence type="ECO:0000313" key="3">
    <source>
        <dbReference type="Proteomes" id="UP000298030"/>
    </source>
</evidence>
<feature type="domain" description="Protein kinase" evidence="1">
    <location>
        <begin position="60"/>
        <end position="304"/>
    </location>
</feature>
<dbReference type="PANTHER" id="PTHR38248">
    <property type="entry name" value="FUNK1 6"/>
    <property type="match status" value="1"/>
</dbReference>
<feature type="non-terminal residue" evidence="2">
    <location>
        <position position="1"/>
    </location>
</feature>
<feature type="non-terminal residue" evidence="2">
    <location>
        <position position="304"/>
    </location>
</feature>
<dbReference type="GO" id="GO:0004672">
    <property type="term" value="F:protein kinase activity"/>
    <property type="evidence" value="ECO:0007669"/>
    <property type="project" value="InterPro"/>
</dbReference>
<evidence type="ECO:0000313" key="2">
    <source>
        <dbReference type="EMBL" id="TEB22081.1"/>
    </source>
</evidence>
<protein>
    <recommendedName>
        <fullName evidence="1">Protein kinase domain-containing protein</fullName>
    </recommendedName>
</protein>
<sequence length="304" mass="34164">FARSLMISENHVRLAHYDRSGPYITPLCNIHSKPTLLVRLILGLTCPNEDVLGLDTSIQWAIDEETGRKVSGTIRVDEHSDENQTLTTVTYNLDMGKPPLIRPTIRGRGTVCWHAIHPSTNEGVLIKDAWRSGERTSEVEHLRSAAGIRGVVELLAYQDFCAETRTFRPQPFTAKDFGNKIKMRAVLKRYGASIWHFKTRLDLLHAVRDALIGHRELYRKGILHRDVSVPNILFGSADASEGSQGCLIDLDVAVRTELGVSPVPTTSRIGTRLYQSIFVLRSESDKLGVPHDYLDDLEAFFYVM</sequence>
<reference evidence="2 3" key="1">
    <citation type="journal article" date="2019" name="Nat. Ecol. Evol.">
        <title>Megaphylogeny resolves global patterns of mushroom evolution.</title>
        <authorList>
            <person name="Varga T."/>
            <person name="Krizsan K."/>
            <person name="Foldi C."/>
            <person name="Dima B."/>
            <person name="Sanchez-Garcia M."/>
            <person name="Sanchez-Ramirez S."/>
            <person name="Szollosi G.J."/>
            <person name="Szarkandi J.G."/>
            <person name="Papp V."/>
            <person name="Albert L."/>
            <person name="Andreopoulos W."/>
            <person name="Angelini C."/>
            <person name="Antonin V."/>
            <person name="Barry K.W."/>
            <person name="Bougher N.L."/>
            <person name="Buchanan P."/>
            <person name="Buyck B."/>
            <person name="Bense V."/>
            <person name="Catcheside P."/>
            <person name="Chovatia M."/>
            <person name="Cooper J."/>
            <person name="Damon W."/>
            <person name="Desjardin D."/>
            <person name="Finy P."/>
            <person name="Geml J."/>
            <person name="Haridas S."/>
            <person name="Hughes K."/>
            <person name="Justo A."/>
            <person name="Karasinski D."/>
            <person name="Kautmanova I."/>
            <person name="Kiss B."/>
            <person name="Kocsube S."/>
            <person name="Kotiranta H."/>
            <person name="LaButti K.M."/>
            <person name="Lechner B.E."/>
            <person name="Liimatainen K."/>
            <person name="Lipzen A."/>
            <person name="Lukacs Z."/>
            <person name="Mihaltcheva S."/>
            <person name="Morgado L.N."/>
            <person name="Niskanen T."/>
            <person name="Noordeloos M.E."/>
            <person name="Ohm R.A."/>
            <person name="Ortiz-Santana B."/>
            <person name="Ovrebo C."/>
            <person name="Racz N."/>
            <person name="Riley R."/>
            <person name="Savchenko A."/>
            <person name="Shiryaev A."/>
            <person name="Soop K."/>
            <person name="Spirin V."/>
            <person name="Szebenyi C."/>
            <person name="Tomsovsky M."/>
            <person name="Tulloss R.E."/>
            <person name="Uehling J."/>
            <person name="Grigoriev I.V."/>
            <person name="Vagvolgyi C."/>
            <person name="Papp T."/>
            <person name="Martin F.M."/>
            <person name="Miettinen O."/>
            <person name="Hibbett D.S."/>
            <person name="Nagy L.G."/>
        </authorList>
    </citation>
    <scope>NUCLEOTIDE SEQUENCE [LARGE SCALE GENOMIC DNA]</scope>
    <source>
        <strain evidence="2 3">FP101781</strain>
    </source>
</reference>
<dbReference type="InterPro" id="IPR000719">
    <property type="entry name" value="Prot_kinase_dom"/>
</dbReference>
<dbReference type="InterPro" id="IPR011009">
    <property type="entry name" value="Kinase-like_dom_sf"/>
</dbReference>
<dbReference type="GO" id="GO:0005524">
    <property type="term" value="F:ATP binding"/>
    <property type="evidence" value="ECO:0007669"/>
    <property type="project" value="InterPro"/>
</dbReference>